<name>A0A1I4TX23_9BACT</name>
<dbReference type="InterPro" id="IPR002791">
    <property type="entry name" value="ARMT1-like_metal-bd"/>
</dbReference>
<dbReference type="Proteomes" id="UP000199611">
    <property type="component" value="Unassembled WGS sequence"/>
</dbReference>
<evidence type="ECO:0000259" key="1">
    <source>
        <dbReference type="Pfam" id="PF01937"/>
    </source>
</evidence>
<proteinExistence type="predicted"/>
<reference evidence="3" key="1">
    <citation type="submission" date="2016-10" db="EMBL/GenBank/DDBJ databases">
        <authorList>
            <person name="Varghese N."/>
            <person name="Submissions S."/>
        </authorList>
    </citation>
    <scope>NUCLEOTIDE SEQUENCE [LARGE SCALE GENOMIC DNA]</scope>
    <source>
        <strain evidence="3">DSM 9990</strain>
    </source>
</reference>
<dbReference type="RefSeq" id="WP_093394797.1">
    <property type="nucleotide sequence ID" value="NZ_FOUU01000004.1"/>
</dbReference>
<dbReference type="AlphaFoldDB" id="A0A1I4TX23"/>
<dbReference type="InterPro" id="IPR036075">
    <property type="entry name" value="ARMT-1-like_metal-bd_sf"/>
</dbReference>
<dbReference type="SUPFAM" id="SSF111321">
    <property type="entry name" value="AF1104-like"/>
    <property type="match status" value="1"/>
</dbReference>
<accession>A0A1I4TX23</accession>
<sequence>MQLKAPLSSTCQACLERLIDLTVTLATTDGELRERARRQALLIVEKLKNGPGITPAYIASRFHPIIKAICRNEDPFRERKIEEIRTAETIAARALKAMGNRLENAPEKETFSSLLTFSLIGNGLDFFRNPEELENLVTAGPNISINEGDVIYSRLSNPGATVLFLGDNAGEVFFDLPFLKFLGEIGHKVFFAVKGAPVQNDLCWQDLENISVDWGNVVVVSTGCGTVGLELEHASGYFRELYDGADVIMGKGMGHYETLGDTRDERVFLLFQAKCLPVATSSGVTLNSFVIMQPACRRT</sequence>
<dbReference type="PIRSF" id="PIRSF006593">
    <property type="entry name" value="UCP006593"/>
    <property type="match status" value="1"/>
</dbReference>
<gene>
    <name evidence="2" type="ORF">SAMN05660836_01576</name>
</gene>
<evidence type="ECO:0000313" key="2">
    <source>
        <dbReference type="EMBL" id="SFM81356.1"/>
    </source>
</evidence>
<protein>
    <recommendedName>
        <fullName evidence="1">Damage-control phosphatase ARMT1-like metal-binding domain-containing protein</fullName>
    </recommendedName>
</protein>
<dbReference type="STRING" id="39841.SAMN05660836_01576"/>
<organism evidence="2 3">
    <name type="scientific">Thermodesulforhabdus norvegica</name>
    <dbReference type="NCBI Taxonomy" id="39841"/>
    <lineage>
        <taxon>Bacteria</taxon>
        <taxon>Pseudomonadati</taxon>
        <taxon>Thermodesulfobacteriota</taxon>
        <taxon>Syntrophobacteria</taxon>
        <taxon>Syntrophobacterales</taxon>
        <taxon>Thermodesulforhabdaceae</taxon>
        <taxon>Thermodesulforhabdus</taxon>
    </lineage>
</organism>
<dbReference type="EMBL" id="FOUU01000004">
    <property type="protein sequence ID" value="SFM81356.1"/>
    <property type="molecule type" value="Genomic_DNA"/>
</dbReference>
<keyword evidence="3" id="KW-1185">Reference proteome</keyword>
<feature type="domain" description="Damage-control phosphatase ARMT1-like metal-binding" evidence="1">
    <location>
        <begin position="11"/>
        <end position="285"/>
    </location>
</feature>
<dbReference type="OrthoDB" id="9796465at2"/>
<dbReference type="InterPro" id="IPR014444">
    <property type="entry name" value="PH1575-like"/>
</dbReference>
<dbReference type="Gene3D" id="3.40.50.10880">
    <property type="entry name" value="Uncharacterised protein PF01937, DUF89, domain 3"/>
    <property type="match status" value="1"/>
</dbReference>
<evidence type="ECO:0000313" key="3">
    <source>
        <dbReference type="Proteomes" id="UP000199611"/>
    </source>
</evidence>
<dbReference type="Pfam" id="PF01937">
    <property type="entry name" value="ARMT1-like_dom"/>
    <property type="match status" value="1"/>
</dbReference>